<keyword evidence="2" id="KW-0732">Signal</keyword>
<accession>A0A450RZS3</accession>
<feature type="coiled-coil region" evidence="1">
    <location>
        <begin position="138"/>
        <end position="198"/>
    </location>
</feature>
<evidence type="ECO:0000256" key="1">
    <source>
        <dbReference type="SAM" id="Coils"/>
    </source>
</evidence>
<evidence type="ECO:0008006" key="4">
    <source>
        <dbReference type="Google" id="ProtNLM"/>
    </source>
</evidence>
<feature type="chain" id="PRO_5019359201" description="Secreted protein" evidence="2">
    <location>
        <begin position="24"/>
        <end position="201"/>
    </location>
</feature>
<feature type="signal peptide" evidence="2">
    <location>
        <begin position="1"/>
        <end position="23"/>
    </location>
</feature>
<organism evidence="3">
    <name type="scientific">Candidatus Kentrum sp. DK</name>
    <dbReference type="NCBI Taxonomy" id="2126562"/>
    <lineage>
        <taxon>Bacteria</taxon>
        <taxon>Pseudomonadati</taxon>
        <taxon>Pseudomonadota</taxon>
        <taxon>Gammaproteobacteria</taxon>
        <taxon>Candidatus Kentrum</taxon>
    </lineage>
</organism>
<proteinExistence type="predicted"/>
<evidence type="ECO:0000256" key="2">
    <source>
        <dbReference type="SAM" id="SignalP"/>
    </source>
</evidence>
<keyword evidence="1" id="KW-0175">Coiled coil</keyword>
<sequence>MNSKPTTLLLCVLLAFFRSGVAADDVYDANDIPDWLTEEKIEAIPGTPLPPTTPGQPSMTIEKEIAYLDAFIQEVDAFVRQLVEFTTAKKAFYESVMEVAALCRVDRDLANAQGEFGAIFRMGVDDCQVTHADLKAAATQLAARIKAANTKRKRLQLAAESARDTILRKKLIQRAQALRREAEKADAALKRIEEALGKYNK</sequence>
<protein>
    <recommendedName>
        <fullName evidence="4">Secreted protein</fullName>
    </recommendedName>
</protein>
<dbReference type="EMBL" id="CAADEX010000008">
    <property type="protein sequence ID" value="VFJ44827.1"/>
    <property type="molecule type" value="Genomic_DNA"/>
</dbReference>
<dbReference type="AlphaFoldDB" id="A0A450RZS3"/>
<reference evidence="3" key="1">
    <citation type="submission" date="2019-02" db="EMBL/GenBank/DDBJ databases">
        <authorList>
            <person name="Gruber-Vodicka R. H."/>
            <person name="Seah K. B. B."/>
        </authorList>
    </citation>
    <scope>NUCLEOTIDE SEQUENCE</scope>
    <source>
        <strain evidence="3">BECK_DK47</strain>
    </source>
</reference>
<gene>
    <name evidence="3" type="ORF">BECKDK2373B_GA0170837_100821</name>
</gene>
<name>A0A450RZS3_9GAMM</name>
<evidence type="ECO:0000313" key="3">
    <source>
        <dbReference type="EMBL" id="VFJ44827.1"/>
    </source>
</evidence>